<evidence type="ECO:0000313" key="2">
    <source>
        <dbReference type="EMBL" id="KMS53246.1"/>
    </source>
</evidence>
<dbReference type="PRINTS" id="PR00111">
    <property type="entry name" value="ABHYDROLASE"/>
</dbReference>
<feature type="domain" description="AB hydrolase-1" evidence="1">
    <location>
        <begin position="25"/>
        <end position="257"/>
    </location>
</feature>
<dbReference type="PATRIC" id="fig|1420583.3.peg.3798"/>
<dbReference type="EMBL" id="JACT01000005">
    <property type="protein sequence ID" value="KMS53246.1"/>
    <property type="molecule type" value="Genomic_DNA"/>
</dbReference>
<proteinExistence type="predicted"/>
<evidence type="ECO:0000259" key="1">
    <source>
        <dbReference type="Pfam" id="PF00561"/>
    </source>
</evidence>
<reference evidence="2 3" key="1">
    <citation type="journal article" date="2015" name="G3 (Bethesda)">
        <title>Insights into Ongoing Evolution of the Hexachlorocyclohexane Catabolic Pathway from Comparative Genomics of Ten Sphingomonadaceae Strains.</title>
        <authorList>
            <person name="Pearce S.L."/>
            <person name="Oakeshott J.G."/>
            <person name="Pandey G."/>
        </authorList>
    </citation>
    <scope>NUCLEOTIDE SEQUENCE [LARGE SCALE GENOMIC DNA]</scope>
    <source>
        <strain evidence="2 3">LL01</strain>
    </source>
</reference>
<dbReference type="Pfam" id="PF00561">
    <property type="entry name" value="Abhydrolase_1"/>
    <property type="match status" value="1"/>
</dbReference>
<keyword evidence="2" id="KW-0378">Hydrolase</keyword>
<dbReference type="SUPFAM" id="SSF53474">
    <property type="entry name" value="alpha/beta-Hydrolases"/>
    <property type="match status" value="1"/>
</dbReference>
<organism evidence="2 3">
    <name type="scientific">Sphingobium cupriresistens LL01</name>
    <dbReference type="NCBI Taxonomy" id="1420583"/>
    <lineage>
        <taxon>Bacteria</taxon>
        <taxon>Pseudomonadati</taxon>
        <taxon>Pseudomonadota</taxon>
        <taxon>Alphaproteobacteria</taxon>
        <taxon>Sphingomonadales</taxon>
        <taxon>Sphingomonadaceae</taxon>
        <taxon>Sphingobium</taxon>
    </lineage>
</organism>
<dbReference type="AlphaFoldDB" id="A0A0J7XMQ7"/>
<dbReference type="STRING" id="1420583.V473_19960"/>
<comment type="caution">
    <text evidence="2">The sequence shown here is derived from an EMBL/GenBank/DDBJ whole genome shotgun (WGS) entry which is preliminary data.</text>
</comment>
<accession>A0A0J7XMQ7</accession>
<dbReference type="PRINTS" id="PR00412">
    <property type="entry name" value="EPOXHYDRLASE"/>
</dbReference>
<keyword evidence="3" id="KW-1185">Reference proteome</keyword>
<dbReference type="PANTHER" id="PTHR43194">
    <property type="entry name" value="HYDROLASE ALPHA/BETA FOLD FAMILY"/>
    <property type="match status" value="1"/>
</dbReference>
<name>A0A0J7XMQ7_9SPHN</name>
<dbReference type="PANTHER" id="PTHR43194:SF2">
    <property type="entry name" value="PEROXISOMAL MEMBRANE PROTEIN LPX1"/>
    <property type="match status" value="1"/>
</dbReference>
<dbReference type="GO" id="GO:0016787">
    <property type="term" value="F:hydrolase activity"/>
    <property type="evidence" value="ECO:0007669"/>
    <property type="project" value="UniProtKB-KW"/>
</dbReference>
<evidence type="ECO:0000313" key="3">
    <source>
        <dbReference type="Proteomes" id="UP000052232"/>
    </source>
</evidence>
<protein>
    <submittedName>
        <fullName evidence="2">Alpha/beta hydrolase</fullName>
    </submittedName>
</protein>
<dbReference type="InterPro" id="IPR050228">
    <property type="entry name" value="Carboxylesterase_BioH"/>
</dbReference>
<dbReference type="InterPro" id="IPR000073">
    <property type="entry name" value="AB_hydrolase_1"/>
</dbReference>
<gene>
    <name evidence="2" type="ORF">V473_19960</name>
</gene>
<dbReference type="Proteomes" id="UP000052232">
    <property type="component" value="Unassembled WGS sequence"/>
</dbReference>
<sequence>MIRFDGFGGVALAADVAGPANGASVLFLHGGGQTRHSWGSALAEAAARGFRAITLDLRGHGDSDWAPDGDYRIDAHVGDIRAVVATLPDSPVLVGASLGGLASLLATGESAAPIARGLVLVDVVPQIEMEGAQEIRAFMTGNANGFATVEAAADAVAAYLPHRTRPSSSAGLMKNLRRRDDGRLHWHWDPAMLGDLKGLDPTAREARFTRAAMQVRVPTLLIRGGMSRIVSMDGVAAFRRAMPHSEFINIEQADHMVAGDANDAFNAPLLDFLDRSR</sequence>
<dbReference type="InterPro" id="IPR000639">
    <property type="entry name" value="Epox_hydrolase-like"/>
</dbReference>
<dbReference type="InterPro" id="IPR029058">
    <property type="entry name" value="AB_hydrolase_fold"/>
</dbReference>
<dbReference type="Gene3D" id="3.40.50.1820">
    <property type="entry name" value="alpha/beta hydrolase"/>
    <property type="match status" value="1"/>
</dbReference>